<evidence type="ECO:0000313" key="1">
    <source>
        <dbReference type="EMBL" id="KAJ4478774.1"/>
    </source>
</evidence>
<evidence type="ECO:0000313" key="2">
    <source>
        <dbReference type="Proteomes" id="UP001150238"/>
    </source>
</evidence>
<organism evidence="1 2">
    <name type="scientific">Lentinula lateritia</name>
    <dbReference type="NCBI Taxonomy" id="40482"/>
    <lineage>
        <taxon>Eukaryota</taxon>
        <taxon>Fungi</taxon>
        <taxon>Dikarya</taxon>
        <taxon>Basidiomycota</taxon>
        <taxon>Agaricomycotina</taxon>
        <taxon>Agaricomycetes</taxon>
        <taxon>Agaricomycetidae</taxon>
        <taxon>Agaricales</taxon>
        <taxon>Marasmiineae</taxon>
        <taxon>Omphalotaceae</taxon>
        <taxon>Lentinula</taxon>
    </lineage>
</organism>
<gene>
    <name evidence="1" type="ORF">C8J55DRAFT_489576</name>
</gene>
<reference evidence="1" key="1">
    <citation type="submission" date="2022-08" db="EMBL/GenBank/DDBJ databases">
        <authorList>
            <consortium name="DOE Joint Genome Institute"/>
            <person name="Min B."/>
            <person name="Riley R."/>
            <person name="Sierra-Patev S."/>
            <person name="Naranjo-Ortiz M."/>
            <person name="Looney B."/>
            <person name="Konkel Z."/>
            <person name="Slot J.C."/>
            <person name="Sakamoto Y."/>
            <person name="Steenwyk J.L."/>
            <person name="Rokas A."/>
            <person name="Carro J."/>
            <person name="Camarero S."/>
            <person name="Ferreira P."/>
            <person name="Molpeceres G."/>
            <person name="Ruiz-Duenas F.J."/>
            <person name="Serrano A."/>
            <person name="Henrissat B."/>
            <person name="Drula E."/>
            <person name="Hughes K.W."/>
            <person name="Mata J.L."/>
            <person name="Ishikawa N.K."/>
            <person name="Vargas-Isla R."/>
            <person name="Ushijima S."/>
            <person name="Smith C.A."/>
            <person name="Ahrendt S."/>
            <person name="Andreopoulos W."/>
            <person name="He G."/>
            <person name="Labutti K."/>
            <person name="Lipzen A."/>
            <person name="Ng V."/>
            <person name="Sandor L."/>
            <person name="Barry K."/>
            <person name="Martinez A.T."/>
            <person name="Xiao Y."/>
            <person name="Gibbons J.G."/>
            <person name="Terashima K."/>
            <person name="Hibbett D.S."/>
            <person name="Grigoriev I.V."/>
        </authorList>
    </citation>
    <scope>NUCLEOTIDE SEQUENCE</scope>
    <source>
        <strain evidence="1">Sp2 HRB7682 ss15</strain>
    </source>
</reference>
<dbReference type="Proteomes" id="UP001150238">
    <property type="component" value="Unassembled WGS sequence"/>
</dbReference>
<dbReference type="AlphaFoldDB" id="A0A9W9ACG0"/>
<comment type="caution">
    <text evidence="1">The sequence shown here is derived from an EMBL/GenBank/DDBJ whole genome shotgun (WGS) entry which is preliminary data.</text>
</comment>
<name>A0A9W9ACG0_9AGAR</name>
<proteinExistence type="predicted"/>
<sequence length="703" mass="80329">MRSRQAFIPLIACISFFLRILYHLENQWVKLIASDCQSVLSSPNPFWSKRQREYEELRRGPVPSKWEWQDRLQRETSISSEWLAYFHQIMDIPMVGSFVDVRGSGSDCLPWIPVFLEARMPLMLYWGTLKDWSVPDVLNGIIPIPAGIVISTLASEQTPYVPPSKYLEENVHQVGVSESRRRLRLPRLDGGSLPRPNEDLFTFIERREAHRLKVIASESSLARQSRLQRIRVRTAVGRSNYEDIWERYGSRQRRYDSVADEWEVCTNLDPDDVPDYHDLDFEDDDDDYFISVQSHMNEQTGHHMGVVSSEAYLTRLHSSNDDSSVASIEFPDSIEDVARHRLGFLPQRVPDNRNIVLKSQAWKNVLGLLGSGRHPPNPKPDDYVKLQLSTFTAGLLNAVDLRHAPQAYDLAVKDSTLRPVITFELDVLSSPNGQFFLIQAKDASDSDPFLIALRSAATVMEISRRKWGPGTEDIIKHLINQGMSFNTLMPSYPPRHLRSIPCRRPAMLGFRPVGFVPTLQDYRSYEAARNDFLRSARGRAALLAGGIIARLALGVVNENDIYDGPTEHALQEGERALCVWEEGGSRAFWDDQLTLEEMDLICGSYEVATGFISKDGIQQTAIRSWWPRSGAWKSCGLNCGFWSEDAEDWFLTRLHKILHTDVLSVMTSQEWRAKLKFRKAHSLSNKNDCLSKEYLKTVYNLPI</sequence>
<reference evidence="1" key="2">
    <citation type="journal article" date="2023" name="Proc. Natl. Acad. Sci. U.S.A.">
        <title>A global phylogenomic analysis of the shiitake genus Lentinula.</title>
        <authorList>
            <person name="Sierra-Patev S."/>
            <person name="Min B."/>
            <person name="Naranjo-Ortiz M."/>
            <person name="Looney B."/>
            <person name="Konkel Z."/>
            <person name="Slot J.C."/>
            <person name="Sakamoto Y."/>
            <person name="Steenwyk J.L."/>
            <person name="Rokas A."/>
            <person name="Carro J."/>
            <person name="Camarero S."/>
            <person name="Ferreira P."/>
            <person name="Molpeceres G."/>
            <person name="Ruiz-Duenas F.J."/>
            <person name="Serrano A."/>
            <person name="Henrissat B."/>
            <person name="Drula E."/>
            <person name="Hughes K.W."/>
            <person name="Mata J.L."/>
            <person name="Ishikawa N.K."/>
            <person name="Vargas-Isla R."/>
            <person name="Ushijima S."/>
            <person name="Smith C.A."/>
            <person name="Donoghue J."/>
            <person name="Ahrendt S."/>
            <person name="Andreopoulos W."/>
            <person name="He G."/>
            <person name="LaButti K."/>
            <person name="Lipzen A."/>
            <person name="Ng V."/>
            <person name="Riley R."/>
            <person name="Sandor L."/>
            <person name="Barry K."/>
            <person name="Martinez A.T."/>
            <person name="Xiao Y."/>
            <person name="Gibbons J.G."/>
            <person name="Terashima K."/>
            <person name="Grigoriev I.V."/>
            <person name="Hibbett D."/>
        </authorList>
    </citation>
    <scope>NUCLEOTIDE SEQUENCE</scope>
    <source>
        <strain evidence="1">Sp2 HRB7682 ss15</strain>
    </source>
</reference>
<accession>A0A9W9ACG0</accession>
<dbReference type="EMBL" id="JANVFS010000017">
    <property type="protein sequence ID" value="KAJ4478774.1"/>
    <property type="molecule type" value="Genomic_DNA"/>
</dbReference>
<protein>
    <submittedName>
        <fullName evidence="1">Uncharacterized protein</fullName>
    </submittedName>
</protein>